<evidence type="ECO:0000259" key="5">
    <source>
        <dbReference type="PROSITE" id="PS50977"/>
    </source>
</evidence>
<gene>
    <name evidence="6" type="ORF">FS320_32565</name>
</gene>
<dbReference type="GO" id="GO:0003700">
    <property type="term" value="F:DNA-binding transcription factor activity"/>
    <property type="evidence" value="ECO:0007669"/>
    <property type="project" value="TreeGrafter"/>
</dbReference>
<keyword evidence="7" id="KW-1185">Reference proteome</keyword>
<dbReference type="Pfam" id="PF00440">
    <property type="entry name" value="TetR_N"/>
    <property type="match status" value="1"/>
</dbReference>
<evidence type="ECO:0000256" key="3">
    <source>
        <dbReference type="ARBA" id="ARBA00023163"/>
    </source>
</evidence>
<evidence type="ECO:0000313" key="7">
    <source>
        <dbReference type="Proteomes" id="UP000403266"/>
    </source>
</evidence>
<dbReference type="PRINTS" id="PR00455">
    <property type="entry name" value="HTHTETR"/>
</dbReference>
<keyword evidence="1" id="KW-0805">Transcription regulation</keyword>
<evidence type="ECO:0000256" key="1">
    <source>
        <dbReference type="ARBA" id="ARBA00023015"/>
    </source>
</evidence>
<dbReference type="OrthoDB" id="8535430at2"/>
<dbReference type="PANTHER" id="PTHR30055:SF234">
    <property type="entry name" value="HTH-TYPE TRANSCRIPTIONAL REGULATOR BETI"/>
    <property type="match status" value="1"/>
</dbReference>
<feature type="DNA-binding region" description="H-T-H motif" evidence="4">
    <location>
        <begin position="38"/>
        <end position="57"/>
    </location>
</feature>
<name>A0A5N7MRR5_9HYPH</name>
<dbReference type="Proteomes" id="UP000403266">
    <property type="component" value="Unassembled WGS sequence"/>
</dbReference>
<comment type="caution">
    <text evidence="6">The sequence shown here is derived from an EMBL/GenBank/DDBJ whole genome shotgun (WGS) entry which is preliminary data.</text>
</comment>
<protein>
    <submittedName>
        <fullName evidence="6">TetR/AcrR family transcriptional regulator</fullName>
    </submittedName>
</protein>
<dbReference type="InterPro" id="IPR050109">
    <property type="entry name" value="HTH-type_TetR-like_transc_reg"/>
</dbReference>
<evidence type="ECO:0000313" key="6">
    <source>
        <dbReference type="EMBL" id="MPR29687.1"/>
    </source>
</evidence>
<dbReference type="SUPFAM" id="SSF46689">
    <property type="entry name" value="Homeodomain-like"/>
    <property type="match status" value="1"/>
</dbReference>
<dbReference type="InterPro" id="IPR001647">
    <property type="entry name" value="HTH_TetR"/>
</dbReference>
<evidence type="ECO:0000256" key="4">
    <source>
        <dbReference type="PROSITE-ProRule" id="PRU00335"/>
    </source>
</evidence>
<dbReference type="PANTHER" id="PTHR30055">
    <property type="entry name" value="HTH-TYPE TRANSCRIPTIONAL REGULATOR RUTR"/>
    <property type="match status" value="1"/>
</dbReference>
<dbReference type="InterPro" id="IPR009057">
    <property type="entry name" value="Homeodomain-like_sf"/>
</dbReference>
<dbReference type="GO" id="GO:0000976">
    <property type="term" value="F:transcription cis-regulatory region binding"/>
    <property type="evidence" value="ECO:0007669"/>
    <property type="project" value="TreeGrafter"/>
</dbReference>
<proteinExistence type="predicted"/>
<dbReference type="PROSITE" id="PS50977">
    <property type="entry name" value="HTH_TETR_2"/>
    <property type="match status" value="1"/>
</dbReference>
<feature type="domain" description="HTH tetR-type" evidence="5">
    <location>
        <begin position="15"/>
        <end position="75"/>
    </location>
</feature>
<dbReference type="AlphaFoldDB" id="A0A5N7MRR5"/>
<reference evidence="6 7" key="1">
    <citation type="journal article" date="2019" name="Syst. Appl. Microbiol.">
        <title>Microvirga tunisiensis sp. nov., a root nodule symbiotic bacterium isolated from Lupinus micranthus and L. luteus grown in Northern Tunisia.</title>
        <authorList>
            <person name="Msaddak A."/>
            <person name="Rejili M."/>
            <person name="Duran D."/>
            <person name="Mars M."/>
            <person name="Palacios J.M."/>
            <person name="Ruiz-Argueso T."/>
            <person name="Rey L."/>
            <person name="Imperial J."/>
        </authorList>
    </citation>
    <scope>NUCLEOTIDE SEQUENCE [LARGE SCALE GENOMIC DNA]</scope>
    <source>
        <strain evidence="6 7">Lmie10</strain>
    </source>
</reference>
<keyword evidence="3" id="KW-0804">Transcription</keyword>
<dbReference type="Gene3D" id="1.10.357.10">
    <property type="entry name" value="Tetracycline Repressor, domain 2"/>
    <property type="match status" value="1"/>
</dbReference>
<keyword evidence="2 4" id="KW-0238">DNA-binding</keyword>
<dbReference type="RefSeq" id="WP_152716570.1">
    <property type="nucleotide sequence ID" value="NZ_VOSJ01000276.1"/>
</dbReference>
<dbReference type="EMBL" id="VOSK01000257">
    <property type="protein sequence ID" value="MPR29687.1"/>
    <property type="molecule type" value="Genomic_DNA"/>
</dbReference>
<accession>A0A5N7MRR5</accession>
<sequence length="193" mass="21164">MTRTYTLKKRAEQQAETRQRIVEAAVDLHGSIGPALTSLSMVAERAGVQRHTLYAHFPDELSLYLACSGLTLERDPLPDAAAWQGIEDGGERLRVGLLAIYGWYERNADLAACVLRDAEYHSLTKEIVELRIGPSMAAYQDVLGTELSKTQHAMLRLALNFFTWRALVRESGLGQAAAVGAMIQAIGCTTESS</sequence>
<organism evidence="6 7">
    <name type="scientific">Microvirga tunisiensis</name>
    <dbReference type="NCBI Taxonomy" id="2108360"/>
    <lineage>
        <taxon>Bacteria</taxon>
        <taxon>Pseudomonadati</taxon>
        <taxon>Pseudomonadota</taxon>
        <taxon>Alphaproteobacteria</taxon>
        <taxon>Hyphomicrobiales</taxon>
        <taxon>Methylobacteriaceae</taxon>
        <taxon>Microvirga</taxon>
    </lineage>
</organism>
<evidence type="ECO:0000256" key="2">
    <source>
        <dbReference type="ARBA" id="ARBA00023125"/>
    </source>
</evidence>